<dbReference type="InterPro" id="IPR011989">
    <property type="entry name" value="ARM-like"/>
</dbReference>
<protein>
    <recommendedName>
        <fullName evidence="8">DUF4132 domain-containing protein</fullName>
    </recommendedName>
</protein>
<evidence type="ECO:0000259" key="4">
    <source>
        <dbReference type="Pfam" id="PF18991"/>
    </source>
</evidence>
<dbReference type="InterPro" id="IPR016024">
    <property type="entry name" value="ARM-type_fold"/>
</dbReference>
<evidence type="ECO:0008006" key="8">
    <source>
        <dbReference type="Google" id="ProtNLM"/>
    </source>
</evidence>
<dbReference type="Proteomes" id="UP000582837">
    <property type="component" value="Unassembled WGS sequence"/>
</dbReference>
<keyword evidence="2" id="KW-1133">Transmembrane helix</keyword>
<sequence length="1663" mass="181007">MDPKEIQSELARQRAPGAVMKRLKSSRGIMASVTGRALPAGVGALVEEAFGQEDVHKRYHFLNEHVERIGPAFMELDDAGRRRLMEALLPGKVAAAEAAWDLLALRPFQTGMSRLPFRSRHSPPTLARVRGRWLLQTAMLLGEYDGDIAWVAAWAPHLAQWWGADELGWLLAGGMQAGGAAGDEVFNILRASAACEHPVGQMGRHVVRAFLSSARPGAWEYVERLLLAAQRQEGLRQVILEAVDESHPDAFRRMIRLVRDENLGRFSSVVRAMDTWFGFAWDGASGIKVDTVLDRVSTFLDDASARDAALGESDAETVYLALWSTAFLDVDAAVAHAARLMSSPSDEVRFAAVHLLGQSLWSASHPHLLAALRDPNLRVAARALDQFSGDASAYVDGAELFAALESLLARLPKRSQTVGALVWPWTARKLERTQVAAAMGANAANVPAERMLPYVRDMDPFQREHFICRIAGVRPRWSSGPAPERKKLTAEQRALVLELLGDTSADVRGAAFRAMGDGAPAADESARLIDLLARKPSDLRSGALRRLRALPDAELLDAAGRLTGDADPLRRLAGLELLRDAAEGGRAVDEVRERMRAYRASHDTVSEPEAAHLDAVLGASMEVPVLDDALGLVPGAESRVWPAPARHAVTVDTRAAQAAIESLAAVALAHQTVEVRAATGGDTWLLLERAYQMMPPRNPAAMPDAEEKLPLRDVWKAWLADRPANTRDADGMELFRALLAGDKAAAWSGPNARRLIGAAPWNSGRGFLTGVLEWCAWWQAPASAAAFLVDGVENAMADFTPADLREMAAEPEQARHVNVFRRSAEAGYEPRVNAATAWLARLRWWQSARPEEFSAASGASRIHGILRWFRHHTGGFLAMDVSLADFLAAYRAGAADRDDFITLILGRASGAGLPPLIHAVSSRKPPPELAAHAELLDAVEACRRRIVEVECARGDRPTEASRHALHLRWTGGLETLSPALPALGSTNFARTMGWTRDGASRQDTLSHLVLRSIPRAEDTHDAFAAWAAGTRLKPAKLVELALYAPQWAGHVAHTLGWPGLDSAVWWMGAHTKDDRSWSLNELKEVWAAEVSEYTPLSAADLTEGAVDVAWFREAHARLGAERWKTVEAAAKYGSSAGGHTRAQLFGRAMGGVVTREELAARIADKRHQDSVRAVGLVPLPADGERAAELLARYQLLQQYRRESRRFGSQRQASEGRAVEIGMANLARTAGYRDPQRLQWAMEREAVADLAAGPVVREVAGVTITLSIGEDGTPELSAARGGKALKSIPAAVGKDPEAAELKDRLKELRRQASRVRGALEEAMCRGDLFTGAELRVLLGHPILRPALERLVFVGDEAAGYPAQGGLALRGADGALHALGADESVRLAHPDDLFRRGDWSAWQRDCFRAERVQPFKQVFRELYPMVDAEADSTYSRRYAGHQVQPRQALALLGGRGWVAHPEEGVSRTFHDAGLTARLGFQEAFYTPADIEGLTLEVVVFTRKGEWKHVPLAEVPPRVFSEAMRDLDLVVSVAHQGGVDPEATASTVEMRAALLRETCELLGMDNVEVQGSHALIHGTRADYAVHLGSAGATVLPGTALFIVAVHSQHRGRMFLPFADDDPRTAEVMSKVLLLARDREIKDPHILDQIRLAAPSAPPAGGRESPT</sequence>
<dbReference type="Pfam" id="PF18991">
    <property type="entry name" value="DUF5724"/>
    <property type="match status" value="1"/>
</dbReference>
<keyword evidence="2" id="KW-0472">Membrane</keyword>
<feature type="domain" description="DUF4132" evidence="3">
    <location>
        <begin position="1281"/>
        <end position="1455"/>
    </location>
</feature>
<dbReference type="InterPro" id="IPR056639">
    <property type="entry name" value="DUF7737"/>
</dbReference>
<evidence type="ECO:0000256" key="1">
    <source>
        <dbReference type="SAM" id="Coils"/>
    </source>
</evidence>
<dbReference type="InterPro" id="IPR043782">
    <property type="entry name" value="DUF5724"/>
</dbReference>
<feature type="domain" description="DUF5724" evidence="4">
    <location>
        <begin position="75"/>
        <end position="1241"/>
    </location>
</feature>
<keyword evidence="1" id="KW-0175">Coiled coil</keyword>
<reference evidence="6 7" key="1">
    <citation type="submission" date="2020-08" db="EMBL/GenBank/DDBJ databases">
        <title>Genomic Encyclopedia of Type Strains, Phase IV (KMG-IV): sequencing the most valuable type-strain genomes for metagenomic binning, comparative biology and taxonomic classification.</title>
        <authorList>
            <person name="Goeker M."/>
        </authorList>
    </citation>
    <scope>NUCLEOTIDE SEQUENCE [LARGE SCALE GENOMIC DNA]</scope>
    <source>
        <strain evidence="6 7">DSM 29007</strain>
    </source>
</reference>
<name>A0A841GKG6_9BACT</name>
<dbReference type="RefSeq" id="WP_170031877.1">
    <property type="nucleotide sequence ID" value="NZ_JABDTL010000001.1"/>
</dbReference>
<evidence type="ECO:0000313" key="6">
    <source>
        <dbReference type="EMBL" id="MBB6069087.1"/>
    </source>
</evidence>
<proteinExistence type="predicted"/>
<dbReference type="Pfam" id="PF13569">
    <property type="entry name" value="DUF4132"/>
    <property type="match status" value="1"/>
</dbReference>
<keyword evidence="7" id="KW-1185">Reference proteome</keyword>
<dbReference type="EMBL" id="JACHIA010000001">
    <property type="protein sequence ID" value="MBB6069087.1"/>
    <property type="molecule type" value="Genomic_DNA"/>
</dbReference>
<dbReference type="InterPro" id="IPR025406">
    <property type="entry name" value="DUF4132"/>
</dbReference>
<evidence type="ECO:0000256" key="2">
    <source>
        <dbReference type="SAM" id="Phobius"/>
    </source>
</evidence>
<organism evidence="6 7">
    <name type="scientific">Longimicrobium terrae</name>
    <dbReference type="NCBI Taxonomy" id="1639882"/>
    <lineage>
        <taxon>Bacteria</taxon>
        <taxon>Pseudomonadati</taxon>
        <taxon>Gemmatimonadota</taxon>
        <taxon>Longimicrobiia</taxon>
        <taxon>Longimicrobiales</taxon>
        <taxon>Longimicrobiaceae</taxon>
        <taxon>Longimicrobium</taxon>
    </lineage>
</organism>
<evidence type="ECO:0000259" key="3">
    <source>
        <dbReference type="Pfam" id="PF13569"/>
    </source>
</evidence>
<feature type="domain" description="DUF7737" evidence="5">
    <location>
        <begin position="1545"/>
        <end position="1646"/>
    </location>
</feature>
<feature type="transmembrane region" description="Helical" evidence="2">
    <location>
        <begin position="1580"/>
        <end position="1602"/>
    </location>
</feature>
<dbReference type="SUPFAM" id="SSF48371">
    <property type="entry name" value="ARM repeat"/>
    <property type="match status" value="1"/>
</dbReference>
<feature type="coiled-coil region" evidence="1">
    <location>
        <begin position="1297"/>
        <end position="1324"/>
    </location>
</feature>
<accession>A0A841GKG6</accession>
<comment type="caution">
    <text evidence="6">The sequence shown here is derived from an EMBL/GenBank/DDBJ whole genome shotgun (WGS) entry which is preliminary data.</text>
</comment>
<dbReference type="Pfam" id="PF24879">
    <property type="entry name" value="DUF7737"/>
    <property type="match status" value="1"/>
</dbReference>
<keyword evidence="2" id="KW-0812">Transmembrane</keyword>
<evidence type="ECO:0000259" key="5">
    <source>
        <dbReference type="Pfam" id="PF24879"/>
    </source>
</evidence>
<evidence type="ECO:0000313" key="7">
    <source>
        <dbReference type="Proteomes" id="UP000582837"/>
    </source>
</evidence>
<dbReference type="Gene3D" id="1.25.10.10">
    <property type="entry name" value="Leucine-rich Repeat Variant"/>
    <property type="match status" value="1"/>
</dbReference>
<gene>
    <name evidence="6" type="ORF">HNQ61_000698</name>
</gene>